<proteinExistence type="inferred from homology"/>
<dbReference type="Pfam" id="PF03576">
    <property type="entry name" value="Peptidase_S58"/>
    <property type="match status" value="1"/>
</dbReference>
<dbReference type="EMBL" id="PVXP01000056">
    <property type="protein sequence ID" value="PRR82372.1"/>
    <property type="molecule type" value="Genomic_DNA"/>
</dbReference>
<dbReference type="Proteomes" id="UP000237798">
    <property type="component" value="Unassembled WGS sequence"/>
</dbReference>
<dbReference type="Gene3D" id="3.60.70.12">
    <property type="entry name" value="L-amino peptidase D-ALA esterase/amidase"/>
    <property type="match status" value="1"/>
</dbReference>
<gene>
    <name evidence="2" type="ORF">CLLU_28800</name>
</gene>
<dbReference type="InterPro" id="IPR005321">
    <property type="entry name" value="Peptidase_S58_DmpA"/>
</dbReference>
<dbReference type="AlphaFoldDB" id="A0A2T0BEV8"/>
<keyword evidence="3" id="KW-1185">Reference proteome</keyword>
<dbReference type="PANTHER" id="PTHR36512:SF3">
    <property type="entry name" value="BLR5678 PROTEIN"/>
    <property type="match status" value="1"/>
</dbReference>
<comment type="similarity">
    <text evidence="1">Belongs to the peptidase S58 family.</text>
</comment>
<name>A0A2T0BEV8_9CLOT</name>
<dbReference type="GO" id="GO:0004177">
    <property type="term" value="F:aminopeptidase activity"/>
    <property type="evidence" value="ECO:0007669"/>
    <property type="project" value="TreeGrafter"/>
</dbReference>
<dbReference type="PANTHER" id="PTHR36512">
    <property type="entry name" value="D-AMINOPEPTIDASE"/>
    <property type="match status" value="1"/>
</dbReference>
<dbReference type="CDD" id="cd02252">
    <property type="entry name" value="nylC_like"/>
    <property type="match status" value="1"/>
</dbReference>
<comment type="caution">
    <text evidence="2">The sequence shown here is derived from an EMBL/GenBank/DDBJ whole genome shotgun (WGS) entry which is preliminary data.</text>
</comment>
<dbReference type="RefSeq" id="WP_106010466.1">
    <property type="nucleotide sequence ID" value="NZ_JALCPJ010000011.1"/>
</dbReference>
<evidence type="ECO:0000313" key="3">
    <source>
        <dbReference type="Proteomes" id="UP000237798"/>
    </source>
</evidence>
<dbReference type="OrthoDB" id="9808347at2"/>
<dbReference type="InterPro" id="IPR016117">
    <property type="entry name" value="ArgJ-like_dom_sf"/>
</dbReference>
<sequence>MKEILFSSIEGIRIGNAENLEGPTGCTVVICPGGAVAGVDVRGGAPGTRETDLLNPVNMVNRIHAVLLAGGSAFGLDAAGGVMQYLEENNIGLDVKVTRVPIVCAAVLFDLSIGNCKIRPDRSMGYEACVNSELNICKNGNFGAGTGATVGKILGDSHAMKGGIGTYAVQAGDLKVGAVVAVNCLGDIVDNGSIIAGALNEDGKSFAGTENIMLSRYSSKKNLFTGNTTIGIVATNGKFTKSGMTKISSMAHNGYGRAMKPAHTMFDGDTIFSMSTGKVQADLNVVGFLAAEVVEKAILKAVKSADSLLGYKSYKNI</sequence>
<dbReference type="SUPFAM" id="SSF56266">
    <property type="entry name" value="DmpA/ArgJ-like"/>
    <property type="match status" value="1"/>
</dbReference>
<protein>
    <submittedName>
        <fullName evidence="2">Peptidase family S58</fullName>
    </submittedName>
</protein>
<reference evidence="2 3" key="1">
    <citation type="submission" date="2018-03" db="EMBL/GenBank/DDBJ databases">
        <title>Genome sequence of Clostridium luticellarii DSM 29923.</title>
        <authorList>
            <person name="Poehlein A."/>
            <person name="Daniel R."/>
        </authorList>
    </citation>
    <scope>NUCLEOTIDE SEQUENCE [LARGE SCALE GENOMIC DNA]</scope>
    <source>
        <strain evidence="2 3">DSM 29923</strain>
    </source>
</reference>
<organism evidence="2 3">
    <name type="scientific">Clostridium luticellarii</name>
    <dbReference type="NCBI Taxonomy" id="1691940"/>
    <lineage>
        <taxon>Bacteria</taxon>
        <taxon>Bacillati</taxon>
        <taxon>Bacillota</taxon>
        <taxon>Clostridia</taxon>
        <taxon>Eubacteriales</taxon>
        <taxon>Clostridiaceae</taxon>
        <taxon>Clostridium</taxon>
    </lineage>
</organism>
<evidence type="ECO:0000313" key="2">
    <source>
        <dbReference type="EMBL" id="PRR82372.1"/>
    </source>
</evidence>
<accession>A0A2T0BEV8</accession>
<evidence type="ECO:0000256" key="1">
    <source>
        <dbReference type="ARBA" id="ARBA00007068"/>
    </source>
</evidence>